<dbReference type="OrthoDB" id="9773730at2"/>
<comment type="subcellular location">
    <subcellularLocation>
        <location evidence="1">Membrane</location>
        <topology evidence="1">Multi-pass membrane protein</topology>
    </subcellularLocation>
</comment>
<feature type="transmembrane region" description="Helical" evidence="6">
    <location>
        <begin position="196"/>
        <end position="222"/>
    </location>
</feature>
<comment type="similarity">
    <text evidence="2">Belongs to the autoinducer-2 exporter (AI-2E) (TC 2.A.86) family.</text>
</comment>
<accession>A0A2W2C3D7</accession>
<evidence type="ECO:0000256" key="3">
    <source>
        <dbReference type="ARBA" id="ARBA00022692"/>
    </source>
</evidence>
<dbReference type="PANTHER" id="PTHR21716:SF4">
    <property type="entry name" value="TRANSMEMBRANE PROTEIN 245"/>
    <property type="match status" value="1"/>
</dbReference>
<dbReference type="Pfam" id="PF01594">
    <property type="entry name" value="AI-2E_transport"/>
    <property type="match status" value="1"/>
</dbReference>
<organism evidence="7 8">
    <name type="scientific">Taibaiella soli</name>
    <dbReference type="NCBI Taxonomy" id="1649169"/>
    <lineage>
        <taxon>Bacteria</taxon>
        <taxon>Pseudomonadati</taxon>
        <taxon>Bacteroidota</taxon>
        <taxon>Chitinophagia</taxon>
        <taxon>Chitinophagales</taxon>
        <taxon>Chitinophagaceae</taxon>
        <taxon>Taibaiella</taxon>
    </lineage>
</organism>
<feature type="transmembrane region" description="Helical" evidence="6">
    <location>
        <begin position="155"/>
        <end position="175"/>
    </location>
</feature>
<evidence type="ECO:0000313" key="7">
    <source>
        <dbReference type="EMBL" id="PZF74623.1"/>
    </source>
</evidence>
<evidence type="ECO:0000256" key="6">
    <source>
        <dbReference type="SAM" id="Phobius"/>
    </source>
</evidence>
<evidence type="ECO:0000256" key="1">
    <source>
        <dbReference type="ARBA" id="ARBA00004141"/>
    </source>
</evidence>
<evidence type="ECO:0000256" key="2">
    <source>
        <dbReference type="ARBA" id="ARBA00009773"/>
    </source>
</evidence>
<dbReference type="AlphaFoldDB" id="A0A2W2C3D7"/>
<dbReference type="InterPro" id="IPR002549">
    <property type="entry name" value="AI-2E-like"/>
</dbReference>
<keyword evidence="3 6" id="KW-0812">Transmembrane</keyword>
<evidence type="ECO:0008006" key="9">
    <source>
        <dbReference type="Google" id="ProtNLM"/>
    </source>
</evidence>
<keyword evidence="4 6" id="KW-1133">Transmembrane helix</keyword>
<proteinExistence type="inferred from homology"/>
<feature type="transmembrane region" description="Helical" evidence="6">
    <location>
        <begin position="20"/>
        <end position="49"/>
    </location>
</feature>
<gene>
    <name evidence="7" type="ORF">DN068_03335</name>
</gene>
<sequence length="357" mass="39708">MDFNVRIHPNKVRQVLFLSLLLLILVVLCIHFFFLLSALLGAVTLYVLLRKAMIRMTLHWKWKNGLSALSLMLLSLVAIVLPFGWLGSIVIDRISPFLQDPNAINHFFTQIDGYLQHQFHFNMLDKENLAKITNAITGLAPTLLGSTLNMLTNLIVMYFLLYFMLTSITSLEAWVRKSLPLRQENKILVLSQAKAIISSNAIGIPIVAALQGLLAVLGYYLFGVSDPVMWGIMTGICSVIPFVGTMATWVPIAVYTLAQGHVGQGAGLIAWGFIVIGLSDNVLRLILQKRLVDIHPLITVFGVVVGLDMFGFWGVIFGPLLLSLFILLVRVYINEFINDEVTVEAVTEDSGPDQKEK</sequence>
<protein>
    <recommendedName>
        <fullName evidence="9">AI-2E family transporter</fullName>
    </recommendedName>
</protein>
<dbReference type="PANTHER" id="PTHR21716">
    <property type="entry name" value="TRANSMEMBRANE PROTEIN"/>
    <property type="match status" value="1"/>
</dbReference>
<reference evidence="7 8" key="1">
    <citation type="submission" date="2018-06" db="EMBL/GenBank/DDBJ databases">
        <title>Mucibacter soli gen. nov., sp. nov., a new member of the family Chitinophagaceae producing mucin.</title>
        <authorList>
            <person name="Kim M.-K."/>
            <person name="Park S."/>
            <person name="Kim T.-S."/>
            <person name="Joung Y."/>
            <person name="Han J.-H."/>
            <person name="Kim S.B."/>
        </authorList>
    </citation>
    <scope>NUCLEOTIDE SEQUENCE [LARGE SCALE GENOMIC DNA]</scope>
    <source>
        <strain evidence="7 8">R1-15</strain>
    </source>
</reference>
<comment type="caution">
    <text evidence="7">The sequence shown here is derived from an EMBL/GenBank/DDBJ whole genome shotgun (WGS) entry which is preliminary data.</text>
</comment>
<dbReference type="GO" id="GO:0016020">
    <property type="term" value="C:membrane"/>
    <property type="evidence" value="ECO:0007669"/>
    <property type="project" value="UniProtKB-SubCell"/>
</dbReference>
<dbReference type="RefSeq" id="WP_110997463.1">
    <property type="nucleotide sequence ID" value="NZ_QKTW01000003.1"/>
</dbReference>
<dbReference type="Proteomes" id="UP000248745">
    <property type="component" value="Unassembled WGS sequence"/>
</dbReference>
<keyword evidence="5 6" id="KW-0472">Membrane</keyword>
<feature type="transmembrane region" description="Helical" evidence="6">
    <location>
        <begin position="228"/>
        <end position="256"/>
    </location>
</feature>
<keyword evidence="8" id="KW-1185">Reference proteome</keyword>
<name>A0A2W2C3D7_9BACT</name>
<feature type="transmembrane region" description="Helical" evidence="6">
    <location>
        <begin position="69"/>
        <end position="91"/>
    </location>
</feature>
<dbReference type="EMBL" id="QKTW01000003">
    <property type="protein sequence ID" value="PZF74623.1"/>
    <property type="molecule type" value="Genomic_DNA"/>
</dbReference>
<feature type="transmembrane region" description="Helical" evidence="6">
    <location>
        <begin position="268"/>
        <end position="287"/>
    </location>
</feature>
<evidence type="ECO:0000256" key="4">
    <source>
        <dbReference type="ARBA" id="ARBA00022989"/>
    </source>
</evidence>
<feature type="transmembrane region" description="Helical" evidence="6">
    <location>
        <begin position="299"/>
        <end position="329"/>
    </location>
</feature>
<evidence type="ECO:0000313" key="8">
    <source>
        <dbReference type="Proteomes" id="UP000248745"/>
    </source>
</evidence>
<evidence type="ECO:0000256" key="5">
    <source>
        <dbReference type="ARBA" id="ARBA00023136"/>
    </source>
</evidence>